<keyword evidence="3" id="KW-1185">Reference proteome</keyword>
<organism evidence="2 3">
    <name type="scientific">Halomarina salina</name>
    <dbReference type="NCBI Taxonomy" id="1872699"/>
    <lineage>
        <taxon>Archaea</taxon>
        <taxon>Methanobacteriati</taxon>
        <taxon>Methanobacteriota</taxon>
        <taxon>Stenosarchaea group</taxon>
        <taxon>Halobacteria</taxon>
        <taxon>Halobacteriales</taxon>
        <taxon>Natronomonadaceae</taxon>
        <taxon>Halomarina</taxon>
    </lineage>
</organism>
<feature type="transmembrane region" description="Helical" evidence="1">
    <location>
        <begin position="142"/>
        <end position="163"/>
    </location>
</feature>
<dbReference type="AlphaFoldDB" id="A0ABD5RIZ2"/>
<proteinExistence type="predicted"/>
<dbReference type="InterPro" id="IPR007404">
    <property type="entry name" value="YdjM-like"/>
</dbReference>
<feature type="transmembrane region" description="Helical" evidence="1">
    <location>
        <begin position="61"/>
        <end position="80"/>
    </location>
</feature>
<dbReference type="RefSeq" id="WP_247418853.1">
    <property type="nucleotide sequence ID" value="NZ_JALLGW010000002.1"/>
</dbReference>
<accession>A0ABD5RIZ2</accession>
<evidence type="ECO:0000256" key="1">
    <source>
        <dbReference type="SAM" id="Phobius"/>
    </source>
</evidence>
<dbReference type="Pfam" id="PF04307">
    <property type="entry name" value="YdjM"/>
    <property type="match status" value="1"/>
</dbReference>
<reference evidence="2 3" key="1">
    <citation type="journal article" date="2019" name="Int. J. Syst. Evol. Microbiol.">
        <title>The Global Catalogue of Microorganisms (GCM) 10K type strain sequencing project: providing services to taxonomists for standard genome sequencing and annotation.</title>
        <authorList>
            <consortium name="The Broad Institute Genomics Platform"/>
            <consortium name="The Broad Institute Genome Sequencing Center for Infectious Disease"/>
            <person name="Wu L."/>
            <person name="Ma J."/>
        </authorList>
    </citation>
    <scope>NUCLEOTIDE SEQUENCE [LARGE SCALE GENOMIC DNA]</scope>
    <source>
        <strain evidence="2 3">CGMCC 1.12543</strain>
    </source>
</reference>
<dbReference type="Proteomes" id="UP001596099">
    <property type="component" value="Unassembled WGS sequence"/>
</dbReference>
<dbReference type="GO" id="GO:0016787">
    <property type="term" value="F:hydrolase activity"/>
    <property type="evidence" value="ECO:0007669"/>
    <property type="project" value="UniProtKB-KW"/>
</dbReference>
<sequence length="184" mass="20387">MWPWGHAALGYLVYAILRRGRGRPWPPSDVTAIALGIGTQFPDLVDKPLAWSLHLLPSGRSLAHSLITTTLVAVVVLALARRYDQRVPAWAFVVGYYSHLLGDALLPLLQFDTAFLTFLLWPLRPPPPYQMDSNFIEHFVNFSPSGFTLVGMALALSTIALWVTDGLPGLGWLAKEPRRPTSDD</sequence>
<keyword evidence="1" id="KW-1133">Transmembrane helix</keyword>
<keyword evidence="1" id="KW-0472">Membrane</keyword>
<gene>
    <name evidence="2" type="ORF">ACFPYI_02330</name>
</gene>
<comment type="caution">
    <text evidence="2">The sequence shown here is derived from an EMBL/GenBank/DDBJ whole genome shotgun (WGS) entry which is preliminary data.</text>
</comment>
<name>A0ABD5RIZ2_9EURY</name>
<keyword evidence="1" id="KW-0812">Transmembrane</keyword>
<evidence type="ECO:0000313" key="2">
    <source>
        <dbReference type="EMBL" id="MFC5970159.1"/>
    </source>
</evidence>
<protein>
    <submittedName>
        <fullName evidence="2">Metal-dependent hydrolase</fullName>
    </submittedName>
</protein>
<evidence type="ECO:0000313" key="3">
    <source>
        <dbReference type="Proteomes" id="UP001596099"/>
    </source>
</evidence>
<dbReference type="EMBL" id="JBHSQH010000001">
    <property type="protein sequence ID" value="MFC5970159.1"/>
    <property type="molecule type" value="Genomic_DNA"/>
</dbReference>
<keyword evidence="2" id="KW-0378">Hydrolase</keyword>